<gene>
    <name evidence="1" type="ORF">NUW58_g841</name>
</gene>
<name>A0ACC1PNP3_9PEZI</name>
<dbReference type="Proteomes" id="UP001143856">
    <property type="component" value="Unassembled WGS sequence"/>
</dbReference>
<dbReference type="EMBL" id="JAPDGR010000079">
    <property type="protein sequence ID" value="KAJ2996854.1"/>
    <property type="molecule type" value="Genomic_DNA"/>
</dbReference>
<organism evidence="1 2">
    <name type="scientific">Xylaria curta</name>
    <dbReference type="NCBI Taxonomy" id="42375"/>
    <lineage>
        <taxon>Eukaryota</taxon>
        <taxon>Fungi</taxon>
        <taxon>Dikarya</taxon>
        <taxon>Ascomycota</taxon>
        <taxon>Pezizomycotina</taxon>
        <taxon>Sordariomycetes</taxon>
        <taxon>Xylariomycetidae</taxon>
        <taxon>Xylariales</taxon>
        <taxon>Xylariaceae</taxon>
        <taxon>Xylaria</taxon>
    </lineage>
</organism>
<evidence type="ECO:0000313" key="2">
    <source>
        <dbReference type="Proteomes" id="UP001143856"/>
    </source>
</evidence>
<reference evidence="1" key="1">
    <citation type="submission" date="2022-10" db="EMBL/GenBank/DDBJ databases">
        <title>Genome Sequence of Xylaria curta.</title>
        <authorList>
            <person name="Buettner E."/>
        </authorList>
    </citation>
    <scope>NUCLEOTIDE SEQUENCE</scope>
    <source>
        <strain evidence="1">Babe10</strain>
    </source>
</reference>
<accession>A0ACC1PNP3</accession>
<keyword evidence="2" id="KW-1185">Reference proteome</keyword>
<sequence length="460" mass="50542">MRLNSPILTAILTLALPCFAISPYDIESYAPKDVIRRDVAVIGGGASGTYVSIELRDLNKSIVVIERSSQLGGNTRTYLDPKTGVPINYALQIYHDDAITRNFFARLNTSVATTSFNLSTSPVYADFSTEKLLPNYTVPLIGDEYLRELHKYPYLEDGINLPQPIPADLLLTTPDYIKKFNLQDSAPAIFDTPAIPGNLLETLMLYMFNSLNTLFLDEEAGAAINNADGDNSELYRNALAELGTDVLLNSTVVSANRTGNVKLVVKTPTGNKLVIAKQLVVAMPPVLGNMNALDLNPRERGILSQLSGKPYYSGVVQNTGLPDDHVYKNRATGTAFHVPTLPGGILLNPTRAPGLFYYWFSSETRLSQAEVEGAMRDSIKKLQKLVSSATTAEPEFVAFSDHYPFHLSVSSKSIRNGFYDAMYALQGYRNTWYISSLFVIGSSQLWNNTAAMLPRIAATL</sequence>
<comment type="caution">
    <text evidence="1">The sequence shown here is derived from an EMBL/GenBank/DDBJ whole genome shotgun (WGS) entry which is preliminary data.</text>
</comment>
<evidence type="ECO:0000313" key="1">
    <source>
        <dbReference type="EMBL" id="KAJ2996854.1"/>
    </source>
</evidence>
<proteinExistence type="predicted"/>
<protein>
    <submittedName>
        <fullName evidence="1">Uncharacterized protein</fullName>
    </submittedName>
</protein>